<dbReference type="EMBL" id="CP024087">
    <property type="protein sequence ID" value="AYF26847.1"/>
    <property type="molecule type" value="Genomic_DNA"/>
</dbReference>
<gene>
    <name evidence="1" type="ORF">CSH63_05145</name>
</gene>
<reference evidence="1 2" key="1">
    <citation type="submission" date="2017-10" db="EMBL/GenBank/DDBJ databases">
        <title>Integration of genomic and chemical information greatly accelerates assignment of the full stereostructure of myelolactone, a potent inhibitor of myeloma from a marine-derived Micromonospora.</title>
        <authorList>
            <person name="Kim M.C."/>
            <person name="Machado H."/>
            <person name="Jensen P.R."/>
            <person name="Fenical W."/>
        </authorList>
    </citation>
    <scope>NUCLEOTIDE SEQUENCE [LARGE SCALE GENOMIC DNA]</scope>
    <source>
        <strain evidence="1 2">CNY-010</strain>
    </source>
</reference>
<organism evidence="1 2">
    <name type="scientific">Micromonospora tulbaghiae</name>
    <dbReference type="NCBI Taxonomy" id="479978"/>
    <lineage>
        <taxon>Bacteria</taxon>
        <taxon>Bacillati</taxon>
        <taxon>Actinomycetota</taxon>
        <taxon>Actinomycetes</taxon>
        <taxon>Micromonosporales</taxon>
        <taxon>Micromonosporaceae</taxon>
        <taxon>Micromonospora</taxon>
    </lineage>
</organism>
<evidence type="ECO:0000313" key="1">
    <source>
        <dbReference type="EMBL" id="AYF26847.1"/>
    </source>
</evidence>
<name>A0A386WEX2_9ACTN</name>
<protein>
    <recommendedName>
        <fullName evidence="3">DUF4352 domain-containing protein</fullName>
    </recommendedName>
</protein>
<sequence>MSPDEVVTATVYAYKQPVARSAPRPGGRLGFEWAAADIKVCVNDDYAGGQVSVSNASWVLVYADTGQIEPSKTGYESFLKPEYPWRARVLTPGRCVRGWITYPVPATERPVAVEYAAKSEPVPPRWAVR</sequence>
<dbReference type="Proteomes" id="UP000267804">
    <property type="component" value="Chromosome"/>
</dbReference>
<evidence type="ECO:0008006" key="3">
    <source>
        <dbReference type="Google" id="ProtNLM"/>
    </source>
</evidence>
<dbReference type="KEGG" id="mtua:CSH63_05145"/>
<accession>A0A386WEX2</accession>
<dbReference type="AlphaFoldDB" id="A0A386WEX2"/>
<proteinExistence type="predicted"/>
<evidence type="ECO:0000313" key="2">
    <source>
        <dbReference type="Proteomes" id="UP000267804"/>
    </source>
</evidence>